<feature type="compositionally biased region" description="Low complexity" evidence="1">
    <location>
        <begin position="199"/>
        <end position="215"/>
    </location>
</feature>
<feature type="compositionally biased region" description="Polar residues" evidence="1">
    <location>
        <begin position="216"/>
        <end position="233"/>
    </location>
</feature>
<dbReference type="PANTHER" id="PTHR28058">
    <property type="entry name" value="37S RIBOSOMAL PROTEIN MRP51, MITOCHONDRIAL"/>
    <property type="match status" value="1"/>
</dbReference>
<keyword evidence="3" id="KW-1185">Reference proteome</keyword>
<reference evidence="2 3" key="1">
    <citation type="submission" date="2019-10" db="EMBL/GenBank/DDBJ databases">
        <authorList>
            <person name="Palmer J.M."/>
        </authorList>
    </citation>
    <scope>NUCLEOTIDE SEQUENCE [LARGE SCALE GENOMIC DNA]</scope>
    <source>
        <strain evidence="2 3">TWF694</strain>
    </source>
</reference>
<sequence length="462" mass="52289">MTSKSLGPTANLIRQSRLMAMPPPLSHTLSDTQFYRLPHPTHQAITTPESSRRRGDWGLKRPIPRKVESTYIRYNNIDTMEHMTKIESSHDTVLTLKKWQEMDIPVGISDAKANRFTSSFYFDITASSSSRNGNSPQTFSANVSEPVWGYREKSVQAMTPGELKTFVSEKLVPRRREFEDFAEKWFDRLPKPPPAPQFSSAATDTDTAADQQDQSLSLNTQPEEIATSDSSLQRRSLPNFSVTPLSERLKSLRSDPIQSYNVIHNFLQIPLKQIPMRVHPSGGLYYTLDSSYLENHPERGPNQDREVPARLLYKIDGKDLHSSRKRMYYVIGGIVQFAQHEMTTAVAKDNIYSVSRVINVVPMSAALDQRGKILIELDRIAPTQFLRELVVDTMERHSVRMRTFEETKKAHEGSKTLTSRSTSPSTPSLTDSRGKFPNAQDLDRRLVNLISFLSGDQGKGSS</sequence>
<dbReference type="Pfam" id="PF11709">
    <property type="entry name" value="Mit_ribos_Mrp51"/>
    <property type="match status" value="1"/>
</dbReference>
<dbReference type="GO" id="GO:0005763">
    <property type="term" value="C:mitochondrial small ribosomal subunit"/>
    <property type="evidence" value="ECO:0007669"/>
    <property type="project" value="TreeGrafter"/>
</dbReference>
<evidence type="ECO:0000256" key="1">
    <source>
        <dbReference type="SAM" id="MobiDB-lite"/>
    </source>
</evidence>
<organism evidence="2 3">
    <name type="scientific">Orbilia ellipsospora</name>
    <dbReference type="NCBI Taxonomy" id="2528407"/>
    <lineage>
        <taxon>Eukaryota</taxon>
        <taxon>Fungi</taxon>
        <taxon>Dikarya</taxon>
        <taxon>Ascomycota</taxon>
        <taxon>Pezizomycotina</taxon>
        <taxon>Orbiliomycetes</taxon>
        <taxon>Orbiliales</taxon>
        <taxon>Orbiliaceae</taxon>
        <taxon>Orbilia</taxon>
    </lineage>
</organism>
<dbReference type="Proteomes" id="UP001365542">
    <property type="component" value="Unassembled WGS sequence"/>
</dbReference>
<dbReference type="GO" id="GO:0070124">
    <property type="term" value="P:mitochondrial translational initiation"/>
    <property type="evidence" value="ECO:0007669"/>
    <property type="project" value="TreeGrafter"/>
</dbReference>
<dbReference type="InterPro" id="IPR016712">
    <property type="entry name" value="Rbsml_bS1m-like"/>
</dbReference>
<protein>
    <submittedName>
        <fullName evidence="2">Uncharacterized protein</fullName>
    </submittedName>
</protein>
<dbReference type="PANTHER" id="PTHR28058:SF1">
    <property type="entry name" value="SMALL RIBOSOMAL SUBUNIT PROTEIN BS1M"/>
    <property type="match status" value="1"/>
</dbReference>
<gene>
    <name evidence="2" type="ORF">TWF694_002783</name>
</gene>
<feature type="region of interest" description="Disordered" evidence="1">
    <location>
        <begin position="185"/>
        <end position="233"/>
    </location>
</feature>
<evidence type="ECO:0000313" key="3">
    <source>
        <dbReference type="Proteomes" id="UP001365542"/>
    </source>
</evidence>
<dbReference type="EMBL" id="JAVHJO010000012">
    <property type="protein sequence ID" value="KAK6531599.1"/>
    <property type="molecule type" value="Genomic_DNA"/>
</dbReference>
<feature type="compositionally biased region" description="Low complexity" evidence="1">
    <location>
        <begin position="415"/>
        <end position="431"/>
    </location>
</feature>
<comment type="caution">
    <text evidence="2">The sequence shown here is derived from an EMBL/GenBank/DDBJ whole genome shotgun (WGS) entry which is preliminary data.</text>
</comment>
<accession>A0AAV9WZM1</accession>
<proteinExistence type="predicted"/>
<feature type="region of interest" description="Disordered" evidence="1">
    <location>
        <begin position="402"/>
        <end position="437"/>
    </location>
</feature>
<name>A0AAV9WZM1_9PEZI</name>
<dbReference type="AlphaFoldDB" id="A0AAV9WZM1"/>
<dbReference type="GO" id="GO:0003735">
    <property type="term" value="F:structural constituent of ribosome"/>
    <property type="evidence" value="ECO:0007669"/>
    <property type="project" value="TreeGrafter"/>
</dbReference>
<feature type="compositionally biased region" description="Basic and acidic residues" evidence="1">
    <location>
        <begin position="402"/>
        <end position="414"/>
    </location>
</feature>
<evidence type="ECO:0000313" key="2">
    <source>
        <dbReference type="EMBL" id="KAK6531599.1"/>
    </source>
</evidence>